<evidence type="ECO:0000313" key="1">
    <source>
        <dbReference type="EMBL" id="AEI70137.1"/>
    </source>
</evidence>
<reference evidence="1 2" key="3">
    <citation type="journal article" date="1996" name="Virology">
        <title>Analysis of 94 kb of the chlorella virus PBCV-1 330-kb genome: map positions 88 to 182.</title>
        <authorList>
            <person name="Lu Z."/>
            <person name="Li Y."/>
            <person name="Que Q."/>
            <person name="Kutish G.F."/>
            <person name="Rock D.L."/>
            <person name="Van Etten J.L."/>
        </authorList>
    </citation>
    <scope>NUCLEOTIDE SEQUENCE [LARGE SCALE GENOMIC DNA]</scope>
</reference>
<reference evidence="1 2" key="7">
    <citation type="journal article" date="2000" name="Virology">
        <title>Characterization of a beta-1,3-glucanase encoded by chlorella virus PBCV-1.</title>
        <authorList>
            <person name="Sun L."/>
            <person name="Gurnon J.R."/>
            <person name="Adams B.J."/>
            <person name="Graves M.V."/>
            <person name="Van Etten J.L."/>
        </authorList>
    </citation>
    <scope>NUCLEOTIDE SEQUENCE [LARGE SCALE GENOMIC DNA]</scope>
</reference>
<dbReference type="KEGG" id="vg:10971157"/>
<name>F8TU76_PBCV1</name>
<protein>
    <submittedName>
        <fullName evidence="1">Uncharacterized protein</fullName>
    </submittedName>
</protein>
<reference evidence="1 2" key="6">
    <citation type="journal article" date="1999" name="Virology">
        <title>Chlorella virus PBCV-1 encodes a functional homospermidine synthase.</title>
        <authorList>
            <person name="Kaiser A."/>
            <person name="Vollmert M."/>
            <person name="Tholl D."/>
            <person name="Graves M.V."/>
            <person name="Gurnon J.R."/>
            <person name="Xing W."/>
            <person name="Lisec A.D."/>
            <person name="Nickerson K.W."/>
            <person name="Van Etten J.L."/>
        </authorList>
    </citation>
    <scope>NUCLEOTIDE SEQUENCE [LARGE SCALE GENOMIC DNA]</scope>
</reference>
<keyword evidence="2" id="KW-1185">Reference proteome</keyword>
<reference evidence="1 2" key="1">
    <citation type="journal article" date="1995" name="Virology">
        <title>Analysis of 45 kb of DNA located at the left end of the chlorella virus PBCV-1 genome.</title>
        <authorList>
            <person name="Lu Z."/>
            <person name="Li Y."/>
            <person name="Zhang Y."/>
            <person name="Kutish G.F."/>
            <person name="Rock D.L."/>
            <person name="Van Etten J.L."/>
        </authorList>
    </citation>
    <scope>NUCLEOTIDE SEQUENCE [LARGE SCALE GENOMIC DNA]</scope>
</reference>
<evidence type="ECO:0000313" key="2">
    <source>
        <dbReference type="Proteomes" id="UP000000862"/>
    </source>
</evidence>
<sequence length="64" mass="8208">MNFFYCSIMIIFLFTQFRFLFTQFRFLFTQFRFLFTSELSELLYQLIKLRLIISRVYHFLYKYI</sequence>
<dbReference type="EMBL" id="JF411744">
    <property type="protein sequence ID" value="AEI70137.1"/>
    <property type="molecule type" value="Genomic_DNA"/>
</dbReference>
<proteinExistence type="predicted"/>
<dbReference type="RefSeq" id="YP_004678992.1">
    <property type="nucleotide sequence ID" value="NC_000852.5"/>
</dbReference>
<dbReference type="Proteomes" id="UP000000862">
    <property type="component" value="Segment"/>
</dbReference>
<reference evidence="1 2" key="2">
    <citation type="journal article" date="1995" name="Virology">
        <title>Analysis of 43 kb of the Chlorella virus PBCV-1 330-kb genome: map positions 45 to 88.</title>
        <authorList>
            <person name="Li Y."/>
            <person name="Lu Z."/>
            <person name="Burbank D.E."/>
            <person name="Kutish G.F."/>
            <person name="Rock D.L."/>
            <person name="Van Etten J.L."/>
        </authorList>
    </citation>
    <scope>NUCLEOTIDE SEQUENCE [LARGE SCALE GENOMIC DNA]</scope>
</reference>
<organismHost>
    <name type="scientific">Chlorella</name>
    <dbReference type="NCBI Taxonomy" id="3071"/>
</organismHost>
<accession>F8TU76</accession>
<reference evidence="1 2" key="4">
    <citation type="journal article" date="1996" name="Virology">
        <title>Analysis of 76 kb of the chlorella virus PBCV-1 330-kb genome: map positions 182 to 258.</title>
        <authorList>
            <person name="Kutish G.F."/>
            <person name="Li Y."/>
            <person name="Lu Z."/>
            <person name="Furuta M."/>
            <person name="Rock D.L."/>
            <person name="Van Etten J.L."/>
        </authorList>
    </citation>
    <scope>NUCLEOTIDE SEQUENCE [LARGE SCALE GENOMIC DNA]</scope>
</reference>
<gene>
    <name evidence="1" type="primary">a635aR</name>
</gene>
<reference evidence="1 2" key="8">
    <citation type="journal article" date="2010" name="J. Virol.">
        <title>Microarray analysis of Paramecium bursaria chlorella virus 1 transcription.</title>
        <authorList>
            <person name="Yanai-Balser G.M."/>
            <person name="Duncan G.A."/>
            <person name="Eudy J.D."/>
            <person name="Wang D."/>
            <person name="Li X."/>
            <person name="Agarkova I.V."/>
            <person name="Dunigan D.D."/>
            <person name="Van Etten J.L."/>
        </authorList>
    </citation>
    <scope>NUCLEOTIDE SEQUENCE [LARGE SCALE GENOMIC DNA]</scope>
</reference>
<organism evidence="1 2">
    <name type="scientific">Paramecium bursaria Chlorella virus 1</name>
    <name type="common">PBCV-1</name>
    <dbReference type="NCBI Taxonomy" id="10506"/>
    <lineage>
        <taxon>Viruses</taxon>
        <taxon>Varidnaviria</taxon>
        <taxon>Bamfordvirae</taxon>
        <taxon>Nucleocytoviricota</taxon>
        <taxon>Megaviricetes</taxon>
        <taxon>Algavirales</taxon>
        <taxon>Phycodnaviridae</taxon>
        <taxon>Chlorovirus</taxon>
        <taxon>Chlorovirus vanettense</taxon>
    </lineage>
</organism>
<reference evidence="1 2" key="5">
    <citation type="journal article" date="1997" name="Virology">
        <title>Analysis of 74 kb of DNA located at the right end of the 330-kb chlorella virus PBCV-1 genome.</title>
        <authorList>
            <person name="Li Y."/>
            <person name="Lu Z."/>
            <person name="Sun L."/>
            <person name="Ropp S."/>
            <person name="Kutish G.F."/>
            <person name="Rock D.L."/>
            <person name="Van Etten J.L."/>
        </authorList>
    </citation>
    <scope>NUCLEOTIDE SEQUENCE [LARGE SCALE GENOMIC DNA]</scope>
</reference>
<dbReference type="GeneID" id="10971157"/>